<dbReference type="AlphaFoldDB" id="A0AA36Y4L1"/>
<keyword evidence="21" id="KW-0961">Cell wall biogenesis/degradation</keyword>
<feature type="domain" description="Penicillin-binding protein transpeptidase" evidence="28">
    <location>
        <begin position="380"/>
        <end position="650"/>
    </location>
</feature>
<dbReference type="EMBL" id="AGEL01000007">
    <property type="protein sequence ID" value="EHO16596.1"/>
    <property type="molecule type" value="Genomic_DNA"/>
</dbReference>
<evidence type="ECO:0000256" key="15">
    <source>
        <dbReference type="ARBA" id="ARBA00022968"/>
    </source>
</evidence>
<evidence type="ECO:0000259" key="28">
    <source>
        <dbReference type="Pfam" id="PF00905"/>
    </source>
</evidence>
<name>A0AA36Y4L1_9FIRM</name>
<evidence type="ECO:0000256" key="9">
    <source>
        <dbReference type="ARBA" id="ARBA00022670"/>
    </source>
</evidence>
<evidence type="ECO:0000256" key="13">
    <source>
        <dbReference type="ARBA" id="ARBA00022801"/>
    </source>
</evidence>
<evidence type="ECO:0000256" key="26">
    <source>
        <dbReference type="SAM" id="MobiDB-lite"/>
    </source>
</evidence>
<dbReference type="Gene3D" id="3.40.710.10">
    <property type="entry name" value="DD-peptidase/beta-lactamase superfamily"/>
    <property type="match status" value="1"/>
</dbReference>
<dbReference type="GeneID" id="86941052"/>
<dbReference type="GO" id="GO:0008955">
    <property type="term" value="F:peptidoglycan glycosyltransferase activity"/>
    <property type="evidence" value="ECO:0007669"/>
    <property type="project" value="UniProtKB-EC"/>
</dbReference>
<comment type="pathway">
    <text evidence="25">Glycan biosynthesis.</text>
</comment>
<evidence type="ECO:0000256" key="7">
    <source>
        <dbReference type="ARBA" id="ARBA00018638"/>
    </source>
</evidence>
<keyword evidence="19" id="KW-0046">Antibiotic resistance</keyword>
<dbReference type="GO" id="GO:0008360">
    <property type="term" value="P:regulation of cell shape"/>
    <property type="evidence" value="ECO:0007669"/>
    <property type="project" value="UniProtKB-KW"/>
</dbReference>
<feature type="region of interest" description="Disordered" evidence="26">
    <location>
        <begin position="754"/>
        <end position="854"/>
    </location>
</feature>
<dbReference type="GO" id="GO:0046677">
    <property type="term" value="P:response to antibiotic"/>
    <property type="evidence" value="ECO:0007669"/>
    <property type="project" value="UniProtKB-KW"/>
</dbReference>
<evidence type="ECO:0000256" key="10">
    <source>
        <dbReference type="ARBA" id="ARBA00022676"/>
    </source>
</evidence>
<dbReference type="SUPFAM" id="SSF53955">
    <property type="entry name" value="Lysozyme-like"/>
    <property type="match status" value="1"/>
</dbReference>
<dbReference type="GO" id="GO:0005886">
    <property type="term" value="C:plasma membrane"/>
    <property type="evidence" value="ECO:0007669"/>
    <property type="project" value="UniProtKB-SubCell"/>
</dbReference>
<keyword evidence="11" id="KW-0808">Transferase</keyword>
<keyword evidence="16" id="KW-0573">Peptidoglycan synthesis</keyword>
<evidence type="ECO:0000313" key="31">
    <source>
        <dbReference type="Proteomes" id="UP000018466"/>
    </source>
</evidence>
<dbReference type="Pfam" id="PF00905">
    <property type="entry name" value="Transpeptidase"/>
    <property type="match status" value="1"/>
</dbReference>
<keyword evidence="10" id="KW-0328">Glycosyltransferase</keyword>
<dbReference type="InterPro" id="IPR012338">
    <property type="entry name" value="Beta-lactam/transpept-like"/>
</dbReference>
<dbReference type="EC" id="3.4.16.4" evidence="6"/>
<evidence type="ECO:0000313" key="30">
    <source>
        <dbReference type="EMBL" id="EHO16596.1"/>
    </source>
</evidence>
<gene>
    <name evidence="30" type="ORF">HMPREF9623_01295</name>
</gene>
<evidence type="ECO:0000256" key="18">
    <source>
        <dbReference type="ARBA" id="ARBA00023136"/>
    </source>
</evidence>
<dbReference type="SUPFAM" id="SSF56601">
    <property type="entry name" value="beta-lactamase/transpeptidase-like"/>
    <property type="match status" value="1"/>
</dbReference>
<feature type="domain" description="Glycosyl transferase family 51" evidence="29">
    <location>
        <begin position="80"/>
        <end position="252"/>
    </location>
</feature>
<evidence type="ECO:0000256" key="12">
    <source>
        <dbReference type="ARBA" id="ARBA00022692"/>
    </source>
</evidence>
<feature type="region of interest" description="Disordered" evidence="26">
    <location>
        <begin position="704"/>
        <end position="726"/>
    </location>
</feature>
<dbReference type="InterPro" id="IPR001460">
    <property type="entry name" value="PCN-bd_Tpept"/>
</dbReference>
<evidence type="ECO:0000256" key="4">
    <source>
        <dbReference type="ARBA" id="ARBA00007090"/>
    </source>
</evidence>
<evidence type="ECO:0000256" key="22">
    <source>
        <dbReference type="ARBA" id="ARBA00034000"/>
    </source>
</evidence>
<dbReference type="GO" id="GO:0008658">
    <property type="term" value="F:penicillin binding"/>
    <property type="evidence" value="ECO:0007669"/>
    <property type="project" value="InterPro"/>
</dbReference>
<feature type="compositionally biased region" description="Gly residues" evidence="26">
    <location>
        <begin position="759"/>
        <end position="768"/>
    </location>
</feature>
<evidence type="ECO:0000256" key="3">
    <source>
        <dbReference type="ARBA" id="ARBA00004752"/>
    </source>
</evidence>
<dbReference type="Proteomes" id="UP000018466">
    <property type="component" value="Unassembled WGS sequence"/>
</dbReference>
<feature type="transmembrane region" description="Helical" evidence="27">
    <location>
        <begin position="20"/>
        <end position="40"/>
    </location>
</feature>
<evidence type="ECO:0000256" key="19">
    <source>
        <dbReference type="ARBA" id="ARBA00023251"/>
    </source>
</evidence>
<dbReference type="RefSeq" id="WP_009533128.1">
    <property type="nucleotide sequence ID" value="NZ_JH590863.1"/>
</dbReference>
<evidence type="ECO:0000256" key="6">
    <source>
        <dbReference type="ARBA" id="ARBA00012448"/>
    </source>
</evidence>
<evidence type="ECO:0000256" key="25">
    <source>
        <dbReference type="ARBA" id="ARBA00060592"/>
    </source>
</evidence>
<keyword evidence="15" id="KW-0735">Signal-anchor</keyword>
<evidence type="ECO:0000256" key="23">
    <source>
        <dbReference type="ARBA" id="ARBA00044770"/>
    </source>
</evidence>
<comment type="function">
    <text evidence="1">Cell wall formation. Synthesis of cross-linked peptidoglycan from the lipid intermediates. The enzyme has a penicillin-insensitive transglycosylase N-terminal domain (formation of linear glycan strands) and a penicillin-sensitive transpeptidase C-terminal domain (cross-linking of the peptide subunits).</text>
</comment>
<dbReference type="GO" id="GO:0006508">
    <property type="term" value="P:proteolysis"/>
    <property type="evidence" value="ECO:0007669"/>
    <property type="project" value="UniProtKB-KW"/>
</dbReference>
<keyword evidence="18 27" id="KW-0472">Membrane</keyword>
<keyword evidence="9" id="KW-0645">Protease</keyword>
<dbReference type="GO" id="GO:0009002">
    <property type="term" value="F:serine-type D-Ala-D-Ala carboxypeptidase activity"/>
    <property type="evidence" value="ECO:0007669"/>
    <property type="project" value="UniProtKB-EC"/>
</dbReference>
<protein>
    <recommendedName>
        <fullName evidence="7">Penicillin-binding protein 1A</fullName>
        <ecNumber evidence="23">2.4.99.28</ecNumber>
        <ecNumber evidence="6">3.4.16.4</ecNumber>
    </recommendedName>
</protein>
<keyword evidence="31" id="KW-1185">Reference proteome</keyword>
<evidence type="ECO:0000256" key="27">
    <source>
        <dbReference type="SAM" id="Phobius"/>
    </source>
</evidence>
<keyword evidence="14" id="KW-0133">Cell shape</keyword>
<dbReference type="InterPro" id="IPR050396">
    <property type="entry name" value="Glycosyltr_51/Transpeptidase"/>
</dbReference>
<dbReference type="InterPro" id="IPR001264">
    <property type="entry name" value="Glyco_trans_51"/>
</dbReference>
<accession>A0AA36Y4L1</accession>
<comment type="similarity">
    <text evidence="5">In the N-terminal section; belongs to the glycosyltransferase 51 family.</text>
</comment>
<sequence>MAQQASKRKKKKAHIVVRILKILLLVFMLCILAAVAFFFIKVFPDLQSIQQHAYETYQHMSEDDFRLVTDTEIFDKDDQQIGVISSGHHYVYVGSDDISPWLKKAYIAQEDRRFYSHHGVDWLAIARAGLSYVKHRRVTQGGSTITQQVIKNTYLTQERSLKRKFTEILLAPKLEKRFGKDKILEFYCNGSFYAHGCYGVEAASRYYFDKSAKDLEPWEAAVLVGISNRPATYEPVNHPKNSLRKRNEVLNSLYRQGDITAEQLAEYKEKPLEIAPQTKKATATENYQTSYAVYCTALQLMKNDGFKFKYTFKNKEEYDKYQAEYKELYADKSEKIRAGGYKIYTTIDSDIQAKLQKRLDETLDDRSNEKQENGKYALQGAGVVIDNDSNAVVAIVGGRGTDDAYNRGFLARRQPGSTIKPLIDYAPAFETGYFYPSYVIDDHEFDGGPKNSGNKYYGSVTLREALNRSLNTVAWQLLQKIGVKTGLSYLGKMEFSSLSWQDSTAAAVSIGGFTYGTRVVDMAKGFSTFANMGVYDDKTCLRSVVYDRTEQQVLPVSSRRTQVYTEGTAYMITDILKGTMDKSYGTGRGLDIDGQQAAGKTGTANDSKDTWFCGYTRYYTAAVWVGYDQPRPMPGIYGATVAGRIWKGIMTDIHKDLPEKDWEQPESVVSAYFKSSTGEQVDYNTGEKDLFNLNVDSAARSEYEKTYGTTEVDPDANRDVGGDQNDDAIVETSASEENVSLEETLESIETSAHVTAGTGVTGVNGGPGVTPQRSHESRRDSEETVASPRETTVRETAERRTRAETTAPETQVPTPTVNGPGGQLHTAPVETKGPGAGMDSPGSEGQVIPRPGVH</sequence>
<dbReference type="FunFam" id="1.10.3810.10:FF:000001">
    <property type="entry name" value="Penicillin-binding protein 1A"/>
    <property type="match status" value="1"/>
</dbReference>
<evidence type="ECO:0000256" key="11">
    <source>
        <dbReference type="ARBA" id="ARBA00022679"/>
    </source>
</evidence>
<evidence type="ECO:0000256" key="17">
    <source>
        <dbReference type="ARBA" id="ARBA00022989"/>
    </source>
</evidence>
<feature type="compositionally biased region" description="Basic and acidic residues" evidence="26">
    <location>
        <begin position="791"/>
        <end position="803"/>
    </location>
</feature>
<dbReference type="InterPro" id="IPR023346">
    <property type="entry name" value="Lysozyme-like_dom_sf"/>
</dbReference>
<dbReference type="EC" id="2.4.99.28" evidence="23"/>
<comment type="caution">
    <text evidence="30">The sequence shown here is derived from an EMBL/GenBank/DDBJ whole genome shotgun (WGS) entry which is preliminary data.</text>
</comment>
<keyword evidence="12 27" id="KW-0812">Transmembrane</keyword>
<proteinExistence type="inferred from homology"/>
<evidence type="ECO:0000256" key="1">
    <source>
        <dbReference type="ARBA" id="ARBA00002624"/>
    </source>
</evidence>
<comment type="catalytic activity">
    <reaction evidence="24">
        <text>[GlcNAc-(1-&gt;4)-Mur2Ac(oyl-L-Ala-gamma-D-Glu-L-Lys-D-Ala-D-Ala)](n)-di-trans,octa-cis-undecaprenyl diphosphate + beta-D-GlcNAc-(1-&gt;4)-Mur2Ac(oyl-L-Ala-gamma-D-Glu-L-Lys-D-Ala-D-Ala)-di-trans,octa-cis-undecaprenyl diphosphate = [GlcNAc-(1-&gt;4)-Mur2Ac(oyl-L-Ala-gamma-D-Glu-L-Lys-D-Ala-D-Ala)](n+1)-di-trans,octa-cis-undecaprenyl diphosphate + di-trans,octa-cis-undecaprenyl diphosphate + H(+)</text>
        <dbReference type="Rhea" id="RHEA:23708"/>
        <dbReference type="Rhea" id="RHEA-COMP:9602"/>
        <dbReference type="Rhea" id="RHEA-COMP:9603"/>
        <dbReference type="ChEBI" id="CHEBI:15378"/>
        <dbReference type="ChEBI" id="CHEBI:58405"/>
        <dbReference type="ChEBI" id="CHEBI:60033"/>
        <dbReference type="ChEBI" id="CHEBI:78435"/>
        <dbReference type="EC" id="2.4.99.28"/>
    </reaction>
</comment>
<keyword evidence="13" id="KW-0378">Hydrolase</keyword>
<comment type="similarity">
    <text evidence="4">In the C-terminal section; belongs to the transpeptidase family.</text>
</comment>
<evidence type="ECO:0000256" key="5">
    <source>
        <dbReference type="ARBA" id="ARBA00007739"/>
    </source>
</evidence>
<feature type="compositionally biased region" description="Basic and acidic residues" evidence="26">
    <location>
        <begin position="773"/>
        <end position="782"/>
    </location>
</feature>
<evidence type="ECO:0000256" key="21">
    <source>
        <dbReference type="ARBA" id="ARBA00023316"/>
    </source>
</evidence>
<reference evidence="30 31" key="1">
    <citation type="submission" date="2011-10" db="EMBL/GenBank/DDBJ databases">
        <title>The Genome Sequence of Lachnospiraceae bacterium ACC2.</title>
        <authorList>
            <consortium name="The Broad Institute Genome Sequencing Platform"/>
            <person name="Earl A."/>
            <person name="Ward D."/>
            <person name="Feldgarden M."/>
            <person name="Gevers D."/>
            <person name="Sizova M."/>
            <person name="Hazen A."/>
            <person name="Epstein S."/>
            <person name="Young S.K."/>
            <person name="Zeng Q."/>
            <person name="Gargeya S."/>
            <person name="Fitzgerald M."/>
            <person name="Haas B."/>
            <person name="Abouelleil A."/>
            <person name="Alvarado L."/>
            <person name="Arachchi H.M."/>
            <person name="Berlin A."/>
            <person name="Brown A."/>
            <person name="Chapman S.B."/>
            <person name="Chen Z."/>
            <person name="Dunbar C."/>
            <person name="Freedman E."/>
            <person name="Gearin G."/>
            <person name="Goldberg J."/>
            <person name="Griggs A."/>
            <person name="Gujja S."/>
            <person name="Heiman D."/>
            <person name="Howarth C."/>
            <person name="Larson L."/>
            <person name="Lui A."/>
            <person name="MacDonald P.J.P."/>
            <person name="Montmayeur A."/>
            <person name="Murphy C."/>
            <person name="Neiman D."/>
            <person name="Pearson M."/>
            <person name="Priest M."/>
            <person name="Roberts A."/>
            <person name="Saif S."/>
            <person name="Shea T."/>
            <person name="Shenoy N."/>
            <person name="Sisk P."/>
            <person name="Stolte C."/>
            <person name="Sykes S."/>
            <person name="Wortman J."/>
            <person name="Nusbaum C."/>
            <person name="Birren B."/>
        </authorList>
    </citation>
    <scope>NUCLEOTIDE SEQUENCE [LARGE SCALE GENOMIC DNA]</scope>
    <source>
        <strain evidence="30 31">ACC2</strain>
    </source>
</reference>
<dbReference type="PANTHER" id="PTHR32282:SF33">
    <property type="entry name" value="PEPTIDOGLYCAN GLYCOSYLTRANSFERASE"/>
    <property type="match status" value="1"/>
</dbReference>
<dbReference type="Gene3D" id="1.10.3810.10">
    <property type="entry name" value="Biosynthetic peptidoglycan transglycosylase-like"/>
    <property type="match status" value="1"/>
</dbReference>
<evidence type="ECO:0000256" key="24">
    <source>
        <dbReference type="ARBA" id="ARBA00049902"/>
    </source>
</evidence>
<evidence type="ECO:0000256" key="2">
    <source>
        <dbReference type="ARBA" id="ARBA00004401"/>
    </source>
</evidence>
<dbReference type="InterPro" id="IPR036950">
    <property type="entry name" value="PBP_transglycosylase"/>
</dbReference>
<dbReference type="GO" id="GO:0009252">
    <property type="term" value="P:peptidoglycan biosynthetic process"/>
    <property type="evidence" value="ECO:0007669"/>
    <property type="project" value="UniProtKB-KW"/>
</dbReference>
<keyword evidence="8" id="KW-0121">Carboxypeptidase</keyword>
<evidence type="ECO:0000256" key="14">
    <source>
        <dbReference type="ARBA" id="ARBA00022960"/>
    </source>
</evidence>
<dbReference type="GO" id="GO:0071555">
    <property type="term" value="P:cell wall organization"/>
    <property type="evidence" value="ECO:0007669"/>
    <property type="project" value="UniProtKB-KW"/>
</dbReference>
<dbReference type="PANTHER" id="PTHR32282">
    <property type="entry name" value="BINDING PROTEIN TRANSPEPTIDASE, PUTATIVE-RELATED"/>
    <property type="match status" value="1"/>
</dbReference>
<evidence type="ECO:0000259" key="29">
    <source>
        <dbReference type="Pfam" id="PF00912"/>
    </source>
</evidence>
<comment type="catalytic activity">
    <reaction evidence="22">
        <text>Preferential cleavage: (Ac)2-L-Lys-D-Ala-|-D-Ala. Also transpeptidation of peptidyl-alanyl moieties that are N-acyl substituents of D-alanine.</text>
        <dbReference type="EC" id="3.4.16.4"/>
    </reaction>
</comment>
<evidence type="ECO:0000256" key="16">
    <source>
        <dbReference type="ARBA" id="ARBA00022984"/>
    </source>
</evidence>
<keyword evidence="20" id="KW-0511">Multifunctional enzyme</keyword>
<comment type="subcellular location">
    <subcellularLocation>
        <location evidence="2">Cell membrane</location>
        <topology evidence="2">Single-pass type II membrane protein</topology>
    </subcellularLocation>
</comment>
<evidence type="ECO:0000256" key="20">
    <source>
        <dbReference type="ARBA" id="ARBA00023268"/>
    </source>
</evidence>
<keyword evidence="17 27" id="KW-1133">Transmembrane helix</keyword>
<organism evidence="30 31">
    <name type="scientific">Stomatobaculum longum</name>
    <dbReference type="NCBI Taxonomy" id="796942"/>
    <lineage>
        <taxon>Bacteria</taxon>
        <taxon>Bacillati</taxon>
        <taxon>Bacillota</taxon>
        <taxon>Clostridia</taxon>
        <taxon>Lachnospirales</taxon>
        <taxon>Lachnospiraceae</taxon>
        <taxon>Stomatobaculum</taxon>
    </lineage>
</organism>
<comment type="pathway">
    <text evidence="3">Cell wall biogenesis; peptidoglycan biosynthesis.</text>
</comment>
<dbReference type="Pfam" id="PF00912">
    <property type="entry name" value="Transgly"/>
    <property type="match status" value="1"/>
</dbReference>
<evidence type="ECO:0000256" key="8">
    <source>
        <dbReference type="ARBA" id="ARBA00022645"/>
    </source>
</evidence>